<evidence type="ECO:0000256" key="6">
    <source>
        <dbReference type="ARBA" id="ARBA00023235"/>
    </source>
</evidence>
<dbReference type="PIRSF" id="PIRSF005096">
    <property type="entry name" value="GALM"/>
    <property type="match status" value="1"/>
</dbReference>
<dbReference type="SUPFAM" id="SSF74650">
    <property type="entry name" value="Galactose mutarotase-like"/>
    <property type="match status" value="1"/>
</dbReference>
<evidence type="ECO:0000256" key="7">
    <source>
        <dbReference type="ARBA" id="ARBA00023277"/>
    </source>
</evidence>
<dbReference type="PROSITE" id="PS00545">
    <property type="entry name" value="ALDOSE_1_EPIMERASE"/>
    <property type="match status" value="1"/>
</dbReference>
<protein>
    <recommendedName>
        <fullName evidence="5 8">Aldose 1-epimerase</fullName>
        <ecNumber evidence="4 8">5.1.3.3</ecNumber>
    </recommendedName>
</protein>
<dbReference type="Pfam" id="PF01263">
    <property type="entry name" value="Aldose_epim"/>
    <property type="match status" value="1"/>
</dbReference>
<dbReference type="InterPro" id="IPR014718">
    <property type="entry name" value="GH-type_carb-bd"/>
</dbReference>
<dbReference type="InterPro" id="IPR047215">
    <property type="entry name" value="Galactose_mutarotase-like"/>
</dbReference>
<evidence type="ECO:0000256" key="4">
    <source>
        <dbReference type="ARBA" id="ARBA00013185"/>
    </source>
</evidence>
<proteinExistence type="inferred from homology"/>
<dbReference type="PANTHER" id="PTHR10091">
    <property type="entry name" value="ALDOSE-1-EPIMERASE"/>
    <property type="match status" value="1"/>
</dbReference>
<gene>
    <name evidence="9" type="ORF">RM649_03025</name>
</gene>
<keyword evidence="7 8" id="KW-0119">Carbohydrate metabolism</keyword>
<evidence type="ECO:0000313" key="9">
    <source>
        <dbReference type="EMBL" id="MDT0426621.1"/>
    </source>
</evidence>
<dbReference type="EMBL" id="JAVREX010000001">
    <property type="protein sequence ID" value="MDT0426621.1"/>
    <property type="molecule type" value="Genomic_DNA"/>
</dbReference>
<comment type="caution">
    <text evidence="9">The sequence shown here is derived from an EMBL/GenBank/DDBJ whole genome shotgun (WGS) entry which is preliminary data.</text>
</comment>
<dbReference type="Gene3D" id="2.70.98.10">
    <property type="match status" value="1"/>
</dbReference>
<dbReference type="EC" id="5.1.3.3" evidence="4 8"/>
<accession>A0ABU2RDG4</accession>
<dbReference type="RefSeq" id="WP_311654754.1">
    <property type="nucleotide sequence ID" value="NZ_JAVREX010000001.1"/>
</dbReference>
<reference evidence="10" key="1">
    <citation type="submission" date="2023-07" db="EMBL/GenBank/DDBJ databases">
        <title>30 novel species of actinomycetes from the DSMZ collection.</title>
        <authorList>
            <person name="Nouioui I."/>
        </authorList>
    </citation>
    <scope>NUCLEOTIDE SEQUENCE [LARGE SCALE GENOMIC DNA]</scope>
    <source>
        <strain evidence="10">DSM 41770</strain>
    </source>
</reference>
<dbReference type="PANTHER" id="PTHR10091:SF0">
    <property type="entry name" value="GALACTOSE MUTAROTASE"/>
    <property type="match status" value="1"/>
</dbReference>
<dbReference type="CDD" id="cd09019">
    <property type="entry name" value="galactose_mutarotase_like"/>
    <property type="match status" value="1"/>
</dbReference>
<keyword evidence="6 8" id="KW-0413">Isomerase</keyword>
<evidence type="ECO:0000256" key="5">
    <source>
        <dbReference type="ARBA" id="ARBA00014165"/>
    </source>
</evidence>
<dbReference type="Proteomes" id="UP001183777">
    <property type="component" value="Unassembled WGS sequence"/>
</dbReference>
<evidence type="ECO:0000256" key="8">
    <source>
        <dbReference type="PIRNR" id="PIRNR005096"/>
    </source>
</evidence>
<comment type="catalytic activity">
    <reaction evidence="1 8">
        <text>alpha-D-glucose = beta-D-glucose</text>
        <dbReference type="Rhea" id="RHEA:10264"/>
        <dbReference type="ChEBI" id="CHEBI:15903"/>
        <dbReference type="ChEBI" id="CHEBI:17925"/>
        <dbReference type="EC" id="5.1.3.3"/>
    </reaction>
</comment>
<evidence type="ECO:0000256" key="1">
    <source>
        <dbReference type="ARBA" id="ARBA00001614"/>
    </source>
</evidence>
<organism evidence="9 10">
    <name type="scientific">Streptomyces salyersiae</name>
    <dbReference type="NCBI Taxonomy" id="3075530"/>
    <lineage>
        <taxon>Bacteria</taxon>
        <taxon>Bacillati</taxon>
        <taxon>Actinomycetota</taxon>
        <taxon>Actinomycetes</taxon>
        <taxon>Kitasatosporales</taxon>
        <taxon>Streptomycetaceae</taxon>
        <taxon>Streptomyces</taxon>
    </lineage>
</organism>
<dbReference type="InterPro" id="IPR018052">
    <property type="entry name" value="Ald1_epimerase_CS"/>
</dbReference>
<evidence type="ECO:0000313" key="10">
    <source>
        <dbReference type="Proteomes" id="UP001183777"/>
    </source>
</evidence>
<dbReference type="GO" id="GO:0016853">
    <property type="term" value="F:isomerase activity"/>
    <property type="evidence" value="ECO:0007669"/>
    <property type="project" value="UniProtKB-KW"/>
</dbReference>
<sequence length="340" mass="36520">MTTGTAIRSEDFTPRADGTPVRRWILERDGTLVRILTYGAVVQSVEVPGRDGTRAGVALGLKDTAGYEAHPGPYFGALVGRYANRIRGGSFVLDGHTHQVTRNEGRNHVHGGTRGFDKRVWDAEEVPDGVRLSLVAEDGEEGFPGRLAVAVTYTLAAGGALRIDYRAATDAPTVLNLTNHTYWNLAGADSGSALGHELRLAAGAVTPVDGESVPTGEFAPVDGTRFDFREAKPVGPGYDVNYVLDRTGEKPAAELYDAGSGRLLTVWTTEPGLQLYTADHFDGRPFTACAGIALETQHFPDSPNRPEFPSTVLRPGEEFTSTTVYGFSVRREMVSGRGRG</sequence>
<dbReference type="InterPro" id="IPR008183">
    <property type="entry name" value="Aldose_1/G6P_1-epimerase"/>
</dbReference>
<dbReference type="NCBIfam" id="NF008277">
    <property type="entry name" value="PRK11055.1"/>
    <property type="match status" value="1"/>
</dbReference>
<name>A0ABU2RDG4_9ACTN</name>
<comment type="pathway">
    <text evidence="2 8">Carbohydrate metabolism; hexose metabolism.</text>
</comment>
<evidence type="ECO:0000256" key="2">
    <source>
        <dbReference type="ARBA" id="ARBA00005028"/>
    </source>
</evidence>
<dbReference type="InterPro" id="IPR011013">
    <property type="entry name" value="Gal_mutarotase_sf_dom"/>
</dbReference>
<dbReference type="InterPro" id="IPR015443">
    <property type="entry name" value="Aldose_1-epimerase"/>
</dbReference>
<comment type="similarity">
    <text evidence="3 8">Belongs to the aldose epimerase family.</text>
</comment>
<evidence type="ECO:0000256" key="3">
    <source>
        <dbReference type="ARBA" id="ARBA00006206"/>
    </source>
</evidence>
<keyword evidence="10" id="KW-1185">Reference proteome</keyword>